<sequence>MLDVMPNLTLANRYVSSAFEDGMSISLLTRYSRKNINGGISPFIRQTSRRVQKPNS</sequence>
<gene>
    <name evidence="1" type="ORF">CEP54_015293</name>
</gene>
<keyword evidence="2" id="KW-1185">Reference proteome</keyword>
<proteinExistence type="predicted"/>
<evidence type="ECO:0000313" key="2">
    <source>
        <dbReference type="Proteomes" id="UP000288168"/>
    </source>
</evidence>
<comment type="caution">
    <text evidence="1">The sequence shown here is derived from an EMBL/GenBank/DDBJ whole genome shotgun (WGS) entry which is preliminary data.</text>
</comment>
<evidence type="ECO:0000313" key="1">
    <source>
        <dbReference type="EMBL" id="RSL42945.1"/>
    </source>
</evidence>
<protein>
    <submittedName>
        <fullName evidence="1">Uncharacterized protein</fullName>
    </submittedName>
</protein>
<accession>A0A428NQB3</accession>
<reference evidence="1 2" key="1">
    <citation type="submission" date="2017-06" db="EMBL/GenBank/DDBJ databases">
        <title>Comparative genomic analysis of Ambrosia Fusariam Clade fungi.</title>
        <authorList>
            <person name="Stajich J.E."/>
            <person name="Carrillo J."/>
            <person name="Kijimoto T."/>
            <person name="Eskalen A."/>
            <person name="O'Donnell K."/>
            <person name="Kasson M."/>
        </authorList>
    </citation>
    <scope>NUCLEOTIDE SEQUENCE [LARGE SCALE GENOMIC DNA]</scope>
    <source>
        <strain evidence="1 2">NRRL62584</strain>
    </source>
</reference>
<dbReference type="Proteomes" id="UP000288168">
    <property type="component" value="Unassembled WGS sequence"/>
</dbReference>
<organism evidence="1 2">
    <name type="scientific">Fusarium duplospermum</name>
    <dbReference type="NCBI Taxonomy" id="1325734"/>
    <lineage>
        <taxon>Eukaryota</taxon>
        <taxon>Fungi</taxon>
        <taxon>Dikarya</taxon>
        <taxon>Ascomycota</taxon>
        <taxon>Pezizomycotina</taxon>
        <taxon>Sordariomycetes</taxon>
        <taxon>Hypocreomycetidae</taxon>
        <taxon>Hypocreales</taxon>
        <taxon>Nectriaceae</taxon>
        <taxon>Fusarium</taxon>
        <taxon>Fusarium solani species complex</taxon>
    </lineage>
</organism>
<dbReference type="EMBL" id="NKCI01000343">
    <property type="protein sequence ID" value="RSL42945.1"/>
    <property type="molecule type" value="Genomic_DNA"/>
</dbReference>
<name>A0A428NQB3_9HYPO</name>
<dbReference type="AlphaFoldDB" id="A0A428NQB3"/>